<name>A0ACD3SU98_9BURK</name>
<reference evidence="1" key="1">
    <citation type="submission" date="2019-05" db="EMBL/GenBank/DDBJ databases">
        <title>Revised genome assembly of Burkholderiaceae (previously Ralstonia) sp. PBA.</title>
        <authorList>
            <person name="Gan H.M."/>
        </authorList>
    </citation>
    <scope>NUCLEOTIDE SEQUENCE</scope>
    <source>
        <strain evidence="1">PBA</strain>
    </source>
</reference>
<protein>
    <submittedName>
        <fullName evidence="1">Flagellar basal body rod protein FlgB</fullName>
    </submittedName>
</protein>
<keyword evidence="1" id="KW-0969">Cilium</keyword>
<evidence type="ECO:0000313" key="2">
    <source>
        <dbReference type="Proteomes" id="UP000004277"/>
    </source>
</evidence>
<keyword evidence="1" id="KW-0966">Cell projection</keyword>
<keyword evidence="1" id="KW-0282">Flagellum</keyword>
<gene>
    <name evidence="1" type="primary">flgB</name>
    <name evidence="1" type="ORF">MW7_001065</name>
</gene>
<dbReference type="EMBL" id="AKCV02000004">
    <property type="protein sequence ID" value="TMS59767.1"/>
    <property type="molecule type" value="Genomic_DNA"/>
</dbReference>
<evidence type="ECO:0000313" key="1">
    <source>
        <dbReference type="EMBL" id="TMS59767.1"/>
    </source>
</evidence>
<sequence length="147" mass="15896">MVSKLDQAFAFHEQATRLRVQRHELLSANIANADTPQYKARDIDFNSALQQAMTARGVGSPANAAATVLATTSARHLTAQGSAAGQAATQPAHAEALYRTVQQASIDGNTVDMDVERMQFMNNTMHYEANLTFLSSRIKSLMSAIQG</sequence>
<keyword evidence="2" id="KW-1185">Reference proteome</keyword>
<comment type="caution">
    <text evidence="1">The sequence shown here is derived from an EMBL/GenBank/DDBJ whole genome shotgun (WGS) entry which is preliminary data.</text>
</comment>
<accession>A0ACD3SU98</accession>
<proteinExistence type="predicted"/>
<dbReference type="Proteomes" id="UP000004277">
    <property type="component" value="Unassembled WGS sequence"/>
</dbReference>
<organism evidence="1 2">
    <name type="scientific">Imbroritus primus</name>
    <dbReference type="NCBI Taxonomy" id="3058603"/>
    <lineage>
        <taxon>Bacteria</taxon>
        <taxon>Pseudomonadati</taxon>
        <taxon>Pseudomonadota</taxon>
        <taxon>Betaproteobacteria</taxon>
        <taxon>Burkholderiales</taxon>
        <taxon>Burkholderiaceae</taxon>
        <taxon>Imbroritus</taxon>
    </lineage>
</organism>